<dbReference type="Proteomes" id="UP001431449">
    <property type="component" value="Unassembled WGS sequence"/>
</dbReference>
<gene>
    <name evidence="2" type="ORF">M0G41_06580</name>
</gene>
<sequence>MGGSRLKVLVVSNLPPYVMGGAENQVSRLVEVWLAQGAEVEVAGHRIPTGVQELGAQRLQTHRLFAANGLGRLARGCSYLVSHILFAFRNRSRFDVVYSRGMGDAALALALLKALRIVSWKLVVVPINARGDGDAAFVRSVPFSRFWLSLLDSQIDAVNLINAAIAEDLERLGIVHPPRFSIPNGVSVAPAVCRKALADPRRLVWTGRLEKQKGIDLLLNVLASQRQAGRRFRLSLWGEGSLRGQLQQQVERLGMSDCVSFGGALPADQVRSVLEDADAFVLPSRYEGMSNAALEAMEAGLPVLCTRCGGIDTYVEDGAGWTCAPDDEAALAQAVGEMLGADEGGWLARGRRARELVEEFFSIEQVASRNLDLFRTVCR</sequence>
<dbReference type="InterPro" id="IPR028098">
    <property type="entry name" value="Glyco_trans_4-like_N"/>
</dbReference>
<dbReference type="RefSeq" id="WP_248206715.1">
    <property type="nucleotide sequence ID" value="NZ_JALNMH010000004.1"/>
</dbReference>
<reference evidence="2" key="1">
    <citation type="submission" date="2022-04" db="EMBL/GenBank/DDBJ databases">
        <title>Lysobacter sp. CAU 1642 isolated from sea sand.</title>
        <authorList>
            <person name="Kim W."/>
        </authorList>
    </citation>
    <scope>NUCLEOTIDE SEQUENCE</scope>
    <source>
        <strain evidence="2">CAU 1642</strain>
    </source>
</reference>
<name>A0ABT0GFL5_9GAMM</name>
<evidence type="ECO:0000313" key="3">
    <source>
        <dbReference type="Proteomes" id="UP001431449"/>
    </source>
</evidence>
<dbReference type="PANTHER" id="PTHR12526">
    <property type="entry name" value="GLYCOSYLTRANSFERASE"/>
    <property type="match status" value="1"/>
</dbReference>
<proteinExistence type="predicted"/>
<dbReference type="PANTHER" id="PTHR12526:SF630">
    <property type="entry name" value="GLYCOSYLTRANSFERASE"/>
    <property type="match status" value="1"/>
</dbReference>
<dbReference type="SUPFAM" id="SSF53756">
    <property type="entry name" value="UDP-Glycosyltransferase/glycogen phosphorylase"/>
    <property type="match status" value="1"/>
</dbReference>
<evidence type="ECO:0000259" key="1">
    <source>
        <dbReference type="Pfam" id="PF13579"/>
    </source>
</evidence>
<feature type="domain" description="Glycosyltransferase subfamily 4-like N-terminal" evidence="1">
    <location>
        <begin position="20"/>
        <end position="185"/>
    </location>
</feature>
<comment type="caution">
    <text evidence="2">The sequence shown here is derived from an EMBL/GenBank/DDBJ whole genome shotgun (WGS) entry which is preliminary data.</text>
</comment>
<protein>
    <submittedName>
        <fullName evidence="2">Glycosyltransferase family 4 protein</fullName>
    </submittedName>
</protein>
<organism evidence="2 3">
    <name type="scientific">Pseudomarimonas salicorniae</name>
    <dbReference type="NCBI Taxonomy" id="2933270"/>
    <lineage>
        <taxon>Bacteria</taxon>
        <taxon>Pseudomonadati</taxon>
        <taxon>Pseudomonadota</taxon>
        <taxon>Gammaproteobacteria</taxon>
        <taxon>Lysobacterales</taxon>
        <taxon>Lysobacteraceae</taxon>
        <taxon>Pseudomarimonas</taxon>
    </lineage>
</organism>
<dbReference type="EMBL" id="JALNMH010000004">
    <property type="protein sequence ID" value="MCK7593331.1"/>
    <property type="molecule type" value="Genomic_DNA"/>
</dbReference>
<dbReference type="Pfam" id="PF13692">
    <property type="entry name" value="Glyco_trans_1_4"/>
    <property type="match status" value="1"/>
</dbReference>
<keyword evidence="3" id="KW-1185">Reference proteome</keyword>
<dbReference type="Pfam" id="PF13579">
    <property type="entry name" value="Glyco_trans_4_4"/>
    <property type="match status" value="1"/>
</dbReference>
<dbReference type="Gene3D" id="3.40.50.2000">
    <property type="entry name" value="Glycogen Phosphorylase B"/>
    <property type="match status" value="2"/>
</dbReference>
<accession>A0ABT0GFL5</accession>
<dbReference type="CDD" id="cd03801">
    <property type="entry name" value="GT4_PimA-like"/>
    <property type="match status" value="1"/>
</dbReference>
<evidence type="ECO:0000313" key="2">
    <source>
        <dbReference type="EMBL" id="MCK7593331.1"/>
    </source>
</evidence>